<sequence>MFVNKFFIYQIILIHFIKTTIFNKMVIVSEVNLIFKKSKIDL</sequence>
<dbReference type="AlphaFoldDB" id="A0A090W172"/>
<feature type="transmembrane region" description="Helical" evidence="1">
    <location>
        <begin position="6"/>
        <end position="27"/>
    </location>
</feature>
<reference evidence="5" key="1">
    <citation type="journal article" date="2014" name="Genome Announc.">
        <title>Draft Genome Sequence of Marine Flavobacterium Jejuia pallidilutea Strain 11shimoA1 and Pigmentation Mutants.</title>
        <authorList>
            <person name="Takatani N."/>
            <person name="Nakanishi M."/>
            <person name="Meirelles P."/>
            <person name="Mino S."/>
            <person name="Suda W."/>
            <person name="Oshima K."/>
            <person name="Hattori M."/>
            <person name="Ohkuma M."/>
            <person name="Hosokawa M."/>
            <person name="Miyashita K."/>
            <person name="Thompson F.L."/>
            <person name="Niwa A."/>
            <person name="Sawabe T."/>
            <person name="Sawabe T."/>
        </authorList>
    </citation>
    <scope>NUCLEOTIDE SEQUENCE [LARGE SCALE GENOMIC DNA]</scope>
    <source>
        <strain evidence="5">JCM 19538</strain>
    </source>
</reference>
<keyword evidence="1" id="KW-0472">Membrane</keyword>
<evidence type="ECO:0000313" key="5">
    <source>
        <dbReference type="Proteomes" id="UP000030184"/>
    </source>
</evidence>
<comment type="caution">
    <text evidence="2">The sequence shown here is derived from an EMBL/GenBank/DDBJ whole genome shotgun (WGS) entry which is preliminary data.</text>
</comment>
<accession>A0A090W172</accession>
<dbReference type="EMBL" id="BBNS01000001">
    <property type="protein sequence ID" value="GAL69229.1"/>
    <property type="molecule type" value="Genomic_DNA"/>
</dbReference>
<dbReference type="Proteomes" id="UP000029646">
    <property type="component" value="Unassembled WGS sequence"/>
</dbReference>
<gene>
    <name evidence="2" type="ORF">JCM19302_3958</name>
    <name evidence="3" type="ORF">JCM19538_2881</name>
</gene>
<keyword evidence="1" id="KW-0812">Transmembrane</keyword>
<keyword evidence="5" id="KW-1185">Reference proteome</keyword>
<proteinExistence type="predicted"/>
<evidence type="ECO:0000313" key="4">
    <source>
        <dbReference type="Proteomes" id="UP000029646"/>
    </source>
</evidence>
<dbReference type="Proteomes" id="UP000030184">
    <property type="component" value="Unassembled WGS sequence"/>
</dbReference>
<name>A0A090W172_9FLAO</name>
<dbReference type="EMBL" id="BBNY01000006">
    <property type="protein sequence ID" value="GAL89218.1"/>
    <property type="molecule type" value="Genomic_DNA"/>
</dbReference>
<evidence type="ECO:0000313" key="3">
    <source>
        <dbReference type="EMBL" id="GAL89218.1"/>
    </source>
</evidence>
<evidence type="ECO:0000313" key="2">
    <source>
        <dbReference type="EMBL" id="GAL69229.1"/>
    </source>
</evidence>
<organism evidence="2 4">
    <name type="scientific">Jejuia pallidilutea</name>
    <dbReference type="NCBI Taxonomy" id="504487"/>
    <lineage>
        <taxon>Bacteria</taxon>
        <taxon>Pseudomonadati</taxon>
        <taxon>Bacteroidota</taxon>
        <taxon>Flavobacteriia</taxon>
        <taxon>Flavobacteriales</taxon>
        <taxon>Flavobacteriaceae</taxon>
        <taxon>Jejuia</taxon>
    </lineage>
</organism>
<keyword evidence="1" id="KW-1133">Transmembrane helix</keyword>
<protein>
    <submittedName>
        <fullName evidence="2">Uncharacterized protein</fullName>
    </submittedName>
</protein>
<evidence type="ECO:0000256" key="1">
    <source>
        <dbReference type="SAM" id="Phobius"/>
    </source>
</evidence>